<name>A0A8H5FRF8_9AGAR</name>
<sequence>MYCRLESSGSPRVYQHFKHLQRNHFYPTMKFSNIAAVLPFVIASSTQVAAICPGFNFGIGNLQDLGNGIHRWNVYDDSCNQVDGLTTTNNPCTEGIFGCSPPPIIFNHYRNTFSGLQYACRTDPNSGRCGNDVISVCFLAQFVVNIWQGILC</sequence>
<dbReference type="Proteomes" id="UP000559027">
    <property type="component" value="Unassembled WGS sequence"/>
</dbReference>
<accession>A0A8H5FRF8</accession>
<dbReference type="OrthoDB" id="5348716at2759"/>
<gene>
    <name evidence="1" type="ORF">D9756_010804</name>
</gene>
<evidence type="ECO:0000313" key="1">
    <source>
        <dbReference type="EMBL" id="KAF5346062.1"/>
    </source>
</evidence>
<dbReference type="EMBL" id="JAACJO010000036">
    <property type="protein sequence ID" value="KAF5346062.1"/>
    <property type="molecule type" value="Genomic_DNA"/>
</dbReference>
<dbReference type="AlphaFoldDB" id="A0A8H5FRF8"/>
<evidence type="ECO:0000313" key="2">
    <source>
        <dbReference type="Proteomes" id="UP000559027"/>
    </source>
</evidence>
<keyword evidence="2" id="KW-1185">Reference proteome</keyword>
<proteinExistence type="predicted"/>
<protein>
    <submittedName>
        <fullName evidence="1">Uncharacterized protein</fullName>
    </submittedName>
</protein>
<reference evidence="1 2" key="1">
    <citation type="journal article" date="2020" name="ISME J.">
        <title>Uncovering the hidden diversity of litter-decomposition mechanisms in mushroom-forming fungi.</title>
        <authorList>
            <person name="Floudas D."/>
            <person name="Bentzer J."/>
            <person name="Ahren D."/>
            <person name="Johansson T."/>
            <person name="Persson P."/>
            <person name="Tunlid A."/>
        </authorList>
    </citation>
    <scope>NUCLEOTIDE SEQUENCE [LARGE SCALE GENOMIC DNA]</scope>
    <source>
        <strain evidence="1 2">CBS 146.42</strain>
    </source>
</reference>
<comment type="caution">
    <text evidence="1">The sequence shown here is derived from an EMBL/GenBank/DDBJ whole genome shotgun (WGS) entry which is preliminary data.</text>
</comment>
<organism evidence="1 2">
    <name type="scientific">Leucocoprinus leucothites</name>
    <dbReference type="NCBI Taxonomy" id="201217"/>
    <lineage>
        <taxon>Eukaryota</taxon>
        <taxon>Fungi</taxon>
        <taxon>Dikarya</taxon>
        <taxon>Basidiomycota</taxon>
        <taxon>Agaricomycotina</taxon>
        <taxon>Agaricomycetes</taxon>
        <taxon>Agaricomycetidae</taxon>
        <taxon>Agaricales</taxon>
        <taxon>Agaricineae</taxon>
        <taxon>Agaricaceae</taxon>
        <taxon>Leucocoprinus</taxon>
    </lineage>
</organism>